<feature type="region of interest" description="Disordered" evidence="5">
    <location>
        <begin position="170"/>
        <end position="256"/>
    </location>
</feature>
<feature type="region of interest" description="Disordered" evidence="5">
    <location>
        <begin position="269"/>
        <end position="322"/>
    </location>
</feature>
<dbReference type="PANTHER" id="PTHR16026:SF0">
    <property type="entry name" value="CARTILAGE ACIDIC PROTEIN 1"/>
    <property type="match status" value="1"/>
</dbReference>
<dbReference type="Pfam" id="PF13517">
    <property type="entry name" value="FG-GAP_3"/>
    <property type="match status" value="2"/>
</dbReference>
<evidence type="ECO:0000256" key="4">
    <source>
        <dbReference type="PROSITE-ProRule" id="PRU01005"/>
    </source>
</evidence>
<dbReference type="SMART" id="SM00032">
    <property type="entry name" value="CCP"/>
    <property type="match status" value="2"/>
</dbReference>
<protein>
    <submittedName>
        <fullName evidence="9">CRTAC1 protein</fullName>
    </submittedName>
</protein>
<feature type="compositionally biased region" description="Pro residues" evidence="5">
    <location>
        <begin position="308"/>
        <end position="318"/>
    </location>
</feature>
<evidence type="ECO:0000256" key="1">
    <source>
        <dbReference type="ARBA" id="ARBA00022729"/>
    </source>
</evidence>
<evidence type="ECO:0000256" key="5">
    <source>
        <dbReference type="SAM" id="MobiDB-lite"/>
    </source>
</evidence>
<dbReference type="Proteomes" id="UP000838412">
    <property type="component" value="Chromosome 10"/>
</dbReference>
<reference evidence="9" key="1">
    <citation type="submission" date="2022-01" db="EMBL/GenBank/DDBJ databases">
        <authorList>
            <person name="Braso-Vives M."/>
        </authorList>
    </citation>
    <scope>NUCLEOTIDE SEQUENCE</scope>
</reference>
<evidence type="ECO:0000259" key="7">
    <source>
        <dbReference type="PROSITE" id="PS50923"/>
    </source>
</evidence>
<dbReference type="InterPro" id="IPR028994">
    <property type="entry name" value="Integrin_alpha_N"/>
</dbReference>
<dbReference type="Pfam" id="PF02014">
    <property type="entry name" value="Reeler"/>
    <property type="match status" value="1"/>
</dbReference>
<evidence type="ECO:0000259" key="8">
    <source>
        <dbReference type="PROSITE" id="PS51670"/>
    </source>
</evidence>
<organism evidence="9 10">
    <name type="scientific">Branchiostoma lanceolatum</name>
    <name type="common">Common lancelet</name>
    <name type="synonym">Amphioxus lanceolatum</name>
    <dbReference type="NCBI Taxonomy" id="7740"/>
    <lineage>
        <taxon>Eukaryota</taxon>
        <taxon>Metazoa</taxon>
        <taxon>Chordata</taxon>
        <taxon>Cephalochordata</taxon>
        <taxon>Leptocardii</taxon>
        <taxon>Amphioxiformes</taxon>
        <taxon>Branchiostomatidae</taxon>
        <taxon>Branchiostoma</taxon>
    </lineage>
</organism>
<feature type="domain" description="ShKT" evidence="8">
    <location>
        <begin position="1146"/>
        <end position="1178"/>
    </location>
</feature>
<dbReference type="CDD" id="cd08544">
    <property type="entry name" value="Reeler"/>
    <property type="match status" value="1"/>
</dbReference>
<dbReference type="Gene3D" id="2.130.10.130">
    <property type="entry name" value="Integrin alpha, N-terminal"/>
    <property type="match status" value="2"/>
</dbReference>
<dbReference type="InterPro" id="IPR035976">
    <property type="entry name" value="Sushi/SCR/CCP_sf"/>
</dbReference>
<feature type="compositionally biased region" description="Low complexity" evidence="5">
    <location>
        <begin position="269"/>
        <end position="307"/>
    </location>
</feature>
<name>A0A8J9VCZ6_BRALA</name>
<dbReference type="PROSITE" id="PS51670">
    <property type="entry name" value="SHKT"/>
    <property type="match status" value="1"/>
</dbReference>
<dbReference type="PROSITE" id="PS50923">
    <property type="entry name" value="SUSHI"/>
    <property type="match status" value="1"/>
</dbReference>
<dbReference type="SUPFAM" id="SSF57535">
    <property type="entry name" value="Complement control module/SCR domain"/>
    <property type="match status" value="1"/>
</dbReference>
<dbReference type="PANTHER" id="PTHR16026">
    <property type="entry name" value="CARTILAGE ACIDIC PROTEIN 1"/>
    <property type="match status" value="1"/>
</dbReference>
<evidence type="ECO:0000256" key="6">
    <source>
        <dbReference type="SAM" id="SignalP"/>
    </source>
</evidence>
<dbReference type="SUPFAM" id="SSF69318">
    <property type="entry name" value="Integrin alpha N-terminal domain"/>
    <property type="match status" value="1"/>
</dbReference>
<keyword evidence="1 6" id="KW-0732">Signal</keyword>
<dbReference type="CDD" id="cd00033">
    <property type="entry name" value="CCP"/>
    <property type="match status" value="2"/>
</dbReference>
<gene>
    <name evidence="9" type="primary">CRTAC1</name>
    <name evidence="9" type="ORF">BLAG_LOCUS2677</name>
</gene>
<feature type="compositionally biased region" description="Low complexity" evidence="5">
    <location>
        <begin position="198"/>
        <end position="213"/>
    </location>
</feature>
<accession>A0A8J9VCZ6</accession>
<dbReference type="InterPro" id="IPR003582">
    <property type="entry name" value="ShKT_dom"/>
</dbReference>
<feature type="disulfide bond" evidence="4">
    <location>
        <begin position="1153"/>
        <end position="1171"/>
    </location>
</feature>
<dbReference type="InterPro" id="IPR013517">
    <property type="entry name" value="FG-GAP"/>
</dbReference>
<dbReference type="Pfam" id="PF07593">
    <property type="entry name" value="UnbV_ASPIC"/>
    <property type="match status" value="1"/>
</dbReference>
<keyword evidence="10" id="KW-1185">Reference proteome</keyword>
<dbReference type="EMBL" id="OV696695">
    <property type="protein sequence ID" value="CAH1237877.1"/>
    <property type="molecule type" value="Genomic_DNA"/>
</dbReference>
<feature type="domain" description="Sushi" evidence="7">
    <location>
        <begin position="1052"/>
        <end position="1134"/>
    </location>
</feature>
<comment type="caution">
    <text evidence="3">Lacks conserved residue(s) required for the propagation of feature annotation.</text>
</comment>
<evidence type="ECO:0000313" key="10">
    <source>
        <dbReference type="Proteomes" id="UP000838412"/>
    </source>
</evidence>
<dbReference type="Pfam" id="PF01549">
    <property type="entry name" value="ShK"/>
    <property type="match status" value="1"/>
</dbReference>
<feature type="compositionally biased region" description="Low complexity" evidence="5">
    <location>
        <begin position="221"/>
        <end position="234"/>
    </location>
</feature>
<dbReference type="InterPro" id="IPR002861">
    <property type="entry name" value="Reeler_dom"/>
</dbReference>
<feature type="compositionally biased region" description="Pro residues" evidence="5">
    <location>
        <begin position="173"/>
        <end position="197"/>
    </location>
</feature>
<dbReference type="Gene3D" id="2.10.70.10">
    <property type="entry name" value="Complement Module, domain 1"/>
    <property type="match status" value="2"/>
</dbReference>
<keyword evidence="2 4" id="KW-1015">Disulfide bond</keyword>
<evidence type="ECO:0000256" key="3">
    <source>
        <dbReference type="PROSITE-ProRule" id="PRU00302"/>
    </source>
</evidence>
<feature type="signal peptide" evidence="6">
    <location>
        <begin position="1"/>
        <end position="24"/>
    </location>
</feature>
<dbReference type="InterPro" id="IPR027039">
    <property type="entry name" value="Crtac1"/>
</dbReference>
<sequence>MEFLRTCAILMTLLLGLEVRRSMGWWFCGTMRPGHEHTIKQGTGDYAITLHAAVTRKGLPLRVKVTLKGGAPFIGFILQARTVQDDRIVEGWWYNRPPGTKALDCSEVRGIWNKPVVSEAFLDESKSFSRVTFLWEATRCNIGPVYFRATVLQDYRAVYENITSRTLVEVCGDPPPYPPRAPPPAPRTTPAPTPPPTKKTTPGWRPIPTASTPLPAPTPTLTPTTTTLVTDASTFPTPRISQDLRATTESEGSDGEDVLSFTELTTNPSYTTITPVTTTEPTTEAPTTTTTATTTTPTPTTTTAPTTAPQPPTPPPVCPRNLENGRVRIQAEPGPNNMLQTTLHYACAPGYELEGPSKLTCPFEESHLPLRAPLRDLRKRSVAGPMFEDVTSLTLDPAEGSNPSQRYYGMTVTDVNRDGKMEIFVVSYGGPNLVLKWNPETRMYENIAVDNPESPYYFLRDPERNGISVAACDIDGDGWEEIYIVNTQSNSVEDSDLAQADRLYHFHQGRYRDVLREEYNLGLGQTLSAKSVACIDRTGSGRYSFFVTSDGWSGASHKMIEMDMDDSDVTAGRIKLSDVAGEVGVNFFAGGFGVAVGPIVSDTGMSDIFVTTDGKSPNLLLKNRGDGTFEEVAEPSGILDARLHDDHWHSRKSRGVALADFNADGTLDIVYGNWMGPHRLWVQTKAQDGRSIFKNVAGKNFQRPSPVMSVFAADFDNDGTTEVFFQNVVNWIAGRIAPNTLYRVRQRVAGKVPVFDQLDAGDAVEAGRYGTGGVTADLDNDGQLELLLSHGPDLPDTLSVHRPRLGKQNNWIRVLVKTRHGAPARGARVVIRTSSGDSQIRVVDAGTGYLSQSEPIAHFGLGSGILATELEVTWPNGRKAGKALTAADNNKAIVVEYPYGYLEDDPELFPLDSPTGSVDGGADNSVDAAATSESNVINENVTAPAPTTLAVGRYVIRENVTSSESEIMTEIESIVTTASAPTTHAQSVLTTSTFTPTTRTMTTTTTPIASTQKVQNLTTAKPEAVTTKSRSPTLEEIEVIAVRLPRCVRIQVTCAPPDVPNGRWERIAALLLEGEPRNSDGPTEGGEEALQFLDLVGFSCDEGYQLKGGKTRWCDKDGKWRGKKGNRELPTCLPFTTDVSGGEDTCIDVYSGCRNFVSFCSLGNLYLRTNCRRTCGFC</sequence>
<dbReference type="AlphaFoldDB" id="A0A8J9VCZ6"/>
<feature type="compositionally biased region" description="Polar residues" evidence="5">
    <location>
        <begin position="235"/>
        <end position="250"/>
    </location>
</feature>
<evidence type="ECO:0000313" key="9">
    <source>
        <dbReference type="EMBL" id="CAH1237877.1"/>
    </source>
</evidence>
<dbReference type="InterPro" id="IPR011519">
    <property type="entry name" value="UnbV_ASPIC"/>
</dbReference>
<proteinExistence type="predicted"/>
<evidence type="ECO:0000256" key="2">
    <source>
        <dbReference type="ARBA" id="ARBA00023157"/>
    </source>
</evidence>
<dbReference type="InterPro" id="IPR000436">
    <property type="entry name" value="Sushi_SCR_CCP_dom"/>
</dbReference>
<keyword evidence="3" id="KW-0768">Sushi</keyword>
<dbReference type="OrthoDB" id="2419613at2759"/>
<feature type="chain" id="PRO_5035479132" evidence="6">
    <location>
        <begin position="25"/>
        <end position="1178"/>
    </location>
</feature>
<dbReference type="Pfam" id="PF00084">
    <property type="entry name" value="Sushi"/>
    <property type="match status" value="2"/>
</dbReference>
<dbReference type="InterPro" id="IPR042307">
    <property type="entry name" value="Reeler_sf"/>
</dbReference>
<dbReference type="Gene3D" id="2.60.40.4060">
    <property type="entry name" value="Reeler domain"/>
    <property type="match status" value="1"/>
</dbReference>